<proteinExistence type="predicted"/>
<keyword evidence="1" id="KW-0812">Transmembrane</keyword>
<name>A0A8B6C0S3_MYTGA</name>
<protein>
    <submittedName>
        <fullName evidence="2">Uncharacterized protein</fullName>
    </submittedName>
</protein>
<reference evidence="2" key="1">
    <citation type="submission" date="2018-11" db="EMBL/GenBank/DDBJ databases">
        <authorList>
            <person name="Alioto T."/>
            <person name="Alioto T."/>
        </authorList>
    </citation>
    <scope>NUCLEOTIDE SEQUENCE</scope>
</reference>
<comment type="caution">
    <text evidence="2">The sequence shown here is derived from an EMBL/GenBank/DDBJ whole genome shotgun (WGS) entry which is preliminary data.</text>
</comment>
<gene>
    <name evidence="2" type="ORF">MGAL_10B038928</name>
</gene>
<organism evidence="2 3">
    <name type="scientific">Mytilus galloprovincialis</name>
    <name type="common">Mediterranean mussel</name>
    <dbReference type="NCBI Taxonomy" id="29158"/>
    <lineage>
        <taxon>Eukaryota</taxon>
        <taxon>Metazoa</taxon>
        <taxon>Spiralia</taxon>
        <taxon>Lophotrochozoa</taxon>
        <taxon>Mollusca</taxon>
        <taxon>Bivalvia</taxon>
        <taxon>Autobranchia</taxon>
        <taxon>Pteriomorphia</taxon>
        <taxon>Mytilida</taxon>
        <taxon>Mytiloidea</taxon>
        <taxon>Mytilidae</taxon>
        <taxon>Mytilinae</taxon>
        <taxon>Mytilus</taxon>
    </lineage>
</organism>
<sequence>MENWAGGFEKIRTGNTWPLACLGSMSSLPKTKKRQSLYIQETNGGSKEVDTYVINKPHKSYKNINSVELKPIENLANDQYSNDTKVLIENNSLRTVVDNSCQCSTETQESVDHSFDNKSNCSKGNIKHRDRNFFVATLLLIIFLVISLAVWNAFVYLQPSSGKPHAAEKTLTNVIHSAIFNINRTVLQVDGQRESVNMTWKNQNTSFCRAYGDTVVVKQNGTFHIVATINLDTSSISDAISSKVSEKDRFRSLLCINMSRYSLDEVNTCQRTNLPPYTSVPVTLGPLVVPLTKGDRVWVSVLGINQVQRIGTKLVITQYVGGIG</sequence>
<feature type="transmembrane region" description="Helical" evidence="1">
    <location>
        <begin position="133"/>
        <end position="154"/>
    </location>
</feature>
<keyword evidence="1" id="KW-0472">Membrane</keyword>
<dbReference type="AlphaFoldDB" id="A0A8B6C0S3"/>
<accession>A0A8B6C0S3</accession>
<evidence type="ECO:0000313" key="2">
    <source>
        <dbReference type="EMBL" id="VDH98806.1"/>
    </source>
</evidence>
<keyword evidence="1" id="KW-1133">Transmembrane helix</keyword>
<dbReference type="Proteomes" id="UP000596742">
    <property type="component" value="Unassembled WGS sequence"/>
</dbReference>
<keyword evidence="3" id="KW-1185">Reference proteome</keyword>
<evidence type="ECO:0000313" key="3">
    <source>
        <dbReference type="Proteomes" id="UP000596742"/>
    </source>
</evidence>
<dbReference type="EMBL" id="UYJE01001058">
    <property type="protein sequence ID" value="VDH98806.1"/>
    <property type="molecule type" value="Genomic_DNA"/>
</dbReference>
<evidence type="ECO:0000256" key="1">
    <source>
        <dbReference type="SAM" id="Phobius"/>
    </source>
</evidence>